<evidence type="ECO:0000256" key="1">
    <source>
        <dbReference type="SAM" id="MobiDB-lite"/>
    </source>
</evidence>
<feature type="region of interest" description="Disordered" evidence="1">
    <location>
        <begin position="29"/>
        <end position="88"/>
    </location>
</feature>
<evidence type="ECO:0000313" key="3">
    <source>
        <dbReference type="Proteomes" id="UP000248925"/>
    </source>
</evidence>
<gene>
    <name evidence="2" type="ORF">CPY51_08950</name>
</gene>
<dbReference type="Proteomes" id="UP000248925">
    <property type="component" value="Unassembled WGS sequence"/>
</dbReference>
<accession>A0A2W4CQK1</accession>
<comment type="caution">
    <text evidence="2">The sequence shown here is derived from an EMBL/GenBank/DDBJ whole genome shotgun (WGS) entry which is preliminary data.</text>
</comment>
<protein>
    <submittedName>
        <fullName evidence="2">Uncharacterized protein</fullName>
    </submittedName>
</protein>
<reference evidence="2 3" key="1">
    <citation type="journal article" date="2018" name="Sci. Rep.">
        <title>Rhizobium tumorigenes sp. nov., a novel plant tumorigenic bacterium isolated from cane gall tumors on thornless blackberry.</title>
        <authorList>
            <person name="Kuzmanovi N."/>
            <person name="Smalla K."/>
            <person name="Gronow S."/>
            <person name="PuBawska J."/>
        </authorList>
    </citation>
    <scope>NUCLEOTIDE SEQUENCE [LARGE SCALE GENOMIC DNA]</scope>
    <source>
        <strain evidence="2 3">CCBAU 85046</strain>
    </source>
</reference>
<proteinExistence type="predicted"/>
<dbReference type="EMBL" id="PCDP01000029">
    <property type="protein sequence ID" value="PZM14829.1"/>
    <property type="molecule type" value="Genomic_DNA"/>
</dbReference>
<sequence length="88" mass="9051">MSVTTATDGSLDEAALVIPAKAMLQQLTSFPDHGDTSQVTSQRSDDLDGGLKVSRKRTPEVPAAFGLEEPPLQGPGAKAAWATGSISA</sequence>
<dbReference type="AlphaFoldDB" id="A0A2W4CQK1"/>
<organism evidence="2 3">
    <name type="scientific">Rhizobium tubonense</name>
    <dbReference type="NCBI Taxonomy" id="484088"/>
    <lineage>
        <taxon>Bacteria</taxon>
        <taxon>Pseudomonadati</taxon>
        <taxon>Pseudomonadota</taxon>
        <taxon>Alphaproteobacteria</taxon>
        <taxon>Hyphomicrobiales</taxon>
        <taxon>Rhizobiaceae</taxon>
        <taxon>Rhizobium/Agrobacterium group</taxon>
        <taxon>Rhizobium</taxon>
    </lineage>
</organism>
<keyword evidence="3" id="KW-1185">Reference proteome</keyword>
<name>A0A2W4CQK1_9HYPH</name>
<evidence type="ECO:0000313" key="2">
    <source>
        <dbReference type="EMBL" id="PZM14829.1"/>
    </source>
</evidence>